<evidence type="ECO:0000259" key="15">
    <source>
        <dbReference type="PROSITE" id="PS50839"/>
    </source>
</evidence>
<dbReference type="InterPro" id="IPR036097">
    <property type="entry name" value="HisK_dim/P_sf"/>
</dbReference>
<dbReference type="InterPro" id="IPR042240">
    <property type="entry name" value="CHASE_sf"/>
</dbReference>
<keyword evidence="6" id="KW-0808">Transferase</keyword>
<dbReference type="InterPro" id="IPR007895">
    <property type="entry name" value="MASE1"/>
</dbReference>
<keyword evidence="7 12" id="KW-0812">Transmembrane</keyword>
<name>A0ABS8D8J3_9NEIS</name>
<dbReference type="RefSeq" id="WP_227181353.1">
    <property type="nucleotide sequence ID" value="NZ_JAJBZT010000007.1"/>
</dbReference>
<dbReference type="InterPro" id="IPR004358">
    <property type="entry name" value="Sig_transdc_His_kin-like_C"/>
</dbReference>
<feature type="transmembrane region" description="Helical" evidence="12">
    <location>
        <begin position="15"/>
        <end position="38"/>
    </location>
</feature>
<evidence type="ECO:0000256" key="4">
    <source>
        <dbReference type="ARBA" id="ARBA00022475"/>
    </source>
</evidence>
<dbReference type="InterPro" id="IPR036890">
    <property type="entry name" value="HATPase_C_sf"/>
</dbReference>
<dbReference type="PROSITE" id="PS50110">
    <property type="entry name" value="RESPONSE_REGULATORY"/>
    <property type="match status" value="1"/>
</dbReference>
<dbReference type="PRINTS" id="PR00344">
    <property type="entry name" value="BCTRLSENSOR"/>
</dbReference>
<evidence type="ECO:0000256" key="3">
    <source>
        <dbReference type="ARBA" id="ARBA00012438"/>
    </source>
</evidence>
<evidence type="ECO:0000259" key="14">
    <source>
        <dbReference type="PROSITE" id="PS50110"/>
    </source>
</evidence>
<dbReference type="EC" id="2.7.13.3" evidence="3"/>
<accession>A0ABS8D8J3</accession>
<dbReference type="Pfam" id="PF03924">
    <property type="entry name" value="CHASE"/>
    <property type="match status" value="1"/>
</dbReference>
<dbReference type="SUPFAM" id="SSF52172">
    <property type="entry name" value="CheY-like"/>
    <property type="match status" value="1"/>
</dbReference>
<evidence type="ECO:0000256" key="5">
    <source>
        <dbReference type="ARBA" id="ARBA00022553"/>
    </source>
</evidence>
<dbReference type="SMART" id="SM00387">
    <property type="entry name" value="HATPase_c"/>
    <property type="match status" value="1"/>
</dbReference>
<dbReference type="SUPFAM" id="SSF47384">
    <property type="entry name" value="Homodimeric domain of signal transducing histidine kinase"/>
    <property type="match status" value="1"/>
</dbReference>
<evidence type="ECO:0000256" key="11">
    <source>
        <dbReference type="PROSITE-ProRule" id="PRU00169"/>
    </source>
</evidence>
<gene>
    <name evidence="16" type="ORF">LIN78_13430</name>
</gene>
<evidence type="ECO:0000259" key="13">
    <source>
        <dbReference type="PROSITE" id="PS50109"/>
    </source>
</evidence>
<evidence type="ECO:0000256" key="6">
    <source>
        <dbReference type="ARBA" id="ARBA00022679"/>
    </source>
</evidence>
<evidence type="ECO:0000313" key="17">
    <source>
        <dbReference type="Proteomes" id="UP001165395"/>
    </source>
</evidence>
<feature type="domain" description="Response regulatory" evidence="14">
    <location>
        <begin position="833"/>
        <end position="949"/>
    </location>
</feature>
<dbReference type="InterPro" id="IPR003594">
    <property type="entry name" value="HATPase_dom"/>
</dbReference>
<dbReference type="Pfam" id="PF05231">
    <property type="entry name" value="MASE1"/>
    <property type="match status" value="1"/>
</dbReference>
<dbReference type="Gene3D" id="3.30.450.350">
    <property type="entry name" value="CHASE domain"/>
    <property type="match status" value="1"/>
</dbReference>
<feature type="domain" description="Histidine kinase" evidence="13">
    <location>
        <begin position="587"/>
        <end position="802"/>
    </location>
</feature>
<comment type="subcellular location">
    <subcellularLocation>
        <location evidence="2">Cell membrane</location>
        <topology evidence="2">Multi-pass membrane protein</topology>
    </subcellularLocation>
</comment>
<feature type="transmembrane region" description="Helical" evidence="12">
    <location>
        <begin position="162"/>
        <end position="186"/>
    </location>
</feature>
<evidence type="ECO:0000256" key="12">
    <source>
        <dbReference type="SAM" id="Phobius"/>
    </source>
</evidence>
<dbReference type="SUPFAM" id="SSF55874">
    <property type="entry name" value="ATPase domain of HSP90 chaperone/DNA topoisomerase II/histidine kinase"/>
    <property type="match status" value="1"/>
</dbReference>
<dbReference type="Gene3D" id="3.40.50.2300">
    <property type="match status" value="1"/>
</dbReference>
<keyword evidence="8" id="KW-0418">Kinase</keyword>
<dbReference type="CDD" id="cd17546">
    <property type="entry name" value="REC_hyHK_CKI1_RcsC-like"/>
    <property type="match status" value="1"/>
</dbReference>
<evidence type="ECO:0000256" key="1">
    <source>
        <dbReference type="ARBA" id="ARBA00000085"/>
    </source>
</evidence>
<keyword evidence="17" id="KW-1185">Reference proteome</keyword>
<feature type="transmembrane region" description="Helical" evidence="12">
    <location>
        <begin position="127"/>
        <end position="150"/>
    </location>
</feature>
<keyword evidence="4" id="KW-1003">Cell membrane</keyword>
<feature type="domain" description="CHASE" evidence="15">
    <location>
        <begin position="326"/>
        <end position="431"/>
    </location>
</feature>
<dbReference type="PROSITE" id="PS50109">
    <property type="entry name" value="HIS_KIN"/>
    <property type="match status" value="1"/>
</dbReference>
<dbReference type="SMART" id="SM00388">
    <property type="entry name" value="HisKA"/>
    <property type="match status" value="1"/>
</dbReference>
<dbReference type="PANTHER" id="PTHR43047">
    <property type="entry name" value="TWO-COMPONENT HISTIDINE PROTEIN KINASE"/>
    <property type="match status" value="1"/>
</dbReference>
<evidence type="ECO:0000313" key="16">
    <source>
        <dbReference type="EMBL" id="MCB6184544.1"/>
    </source>
</evidence>
<dbReference type="Pfam" id="PF02518">
    <property type="entry name" value="HATPase_c"/>
    <property type="match status" value="1"/>
</dbReference>
<comment type="catalytic activity">
    <reaction evidence="1">
        <text>ATP + protein L-histidine = ADP + protein N-phospho-L-histidine.</text>
        <dbReference type="EC" id="2.7.13.3"/>
    </reaction>
</comment>
<keyword evidence="10 12" id="KW-0472">Membrane</keyword>
<feature type="transmembrane region" description="Helical" evidence="12">
    <location>
        <begin position="94"/>
        <end position="115"/>
    </location>
</feature>
<evidence type="ECO:0000256" key="7">
    <source>
        <dbReference type="ARBA" id="ARBA00022692"/>
    </source>
</evidence>
<protein>
    <recommendedName>
        <fullName evidence="3">histidine kinase</fullName>
        <ecNumber evidence="3">2.7.13.3</ecNumber>
    </recommendedName>
</protein>
<comment type="caution">
    <text evidence="16">The sequence shown here is derived from an EMBL/GenBank/DDBJ whole genome shotgun (WGS) entry which is preliminary data.</text>
</comment>
<dbReference type="Pfam" id="PF00512">
    <property type="entry name" value="HisKA"/>
    <property type="match status" value="1"/>
</dbReference>
<evidence type="ECO:0000256" key="8">
    <source>
        <dbReference type="ARBA" id="ARBA00022777"/>
    </source>
</evidence>
<dbReference type="SMART" id="SM00448">
    <property type="entry name" value="REC"/>
    <property type="match status" value="1"/>
</dbReference>
<keyword evidence="9 12" id="KW-1133">Transmembrane helix</keyword>
<reference evidence="16" key="1">
    <citation type="submission" date="2021-10" db="EMBL/GenBank/DDBJ databases">
        <title>The complete genome sequence of Leeia sp. TBRC 13508.</title>
        <authorList>
            <person name="Charoenyingcharoen P."/>
            <person name="Yukphan P."/>
        </authorList>
    </citation>
    <scope>NUCLEOTIDE SEQUENCE</scope>
    <source>
        <strain evidence="16">TBRC 13508</strain>
    </source>
</reference>
<evidence type="ECO:0000256" key="10">
    <source>
        <dbReference type="ARBA" id="ARBA00023136"/>
    </source>
</evidence>
<dbReference type="Proteomes" id="UP001165395">
    <property type="component" value="Unassembled WGS sequence"/>
</dbReference>
<dbReference type="CDD" id="cd00082">
    <property type="entry name" value="HisKA"/>
    <property type="match status" value="1"/>
</dbReference>
<dbReference type="Pfam" id="PF00072">
    <property type="entry name" value="Response_reg"/>
    <property type="match status" value="1"/>
</dbReference>
<dbReference type="EMBL" id="JAJBZT010000007">
    <property type="protein sequence ID" value="MCB6184544.1"/>
    <property type="molecule type" value="Genomic_DNA"/>
</dbReference>
<dbReference type="PROSITE" id="PS50839">
    <property type="entry name" value="CHASE"/>
    <property type="match status" value="1"/>
</dbReference>
<dbReference type="InterPro" id="IPR001789">
    <property type="entry name" value="Sig_transdc_resp-reg_receiver"/>
</dbReference>
<dbReference type="InterPro" id="IPR005467">
    <property type="entry name" value="His_kinase_dom"/>
</dbReference>
<sequence length="1040" mass="114945">MNIPYQPLEKTTHKLLLTAILAVLYALLGALGLALALGPKLVTAIWPPSGLALAAFILFRWQSIPGVLIGSMWLNVNYMHGMGMVGSTAWQGAFFMAAGSALQACIAGLATSKLIHQVVVSHLLKRSFLFVVTIIVCSLIAPSIGTFGLIKAGVLNPADLSYFWYVWWGGDCAGILVFSPFILWLVSPDFRKSNSEWLSFLIMSVGFGLTTMAVLVVGSLEREKWVQSFQSRSQLLAATLQNHIDLVSKDLQSFQLLFYKADIQNEDFVRVAQQLKNKSPFVTGFYYLPRVSEDQQPNFEDTVLGGKGITERNLDEAILPVTPRLEYFPLQVSYPPVANRFKGVDESVDWYRNKAFEYARRTGKIGLTNLVPSHHLFIDRSAATQQVMIAYIPIFFNSINGDNTPYSNNILGMVAAEIRPDKLLDEALELTPIDAEVVFGDVEAPRTSIIARQLLADPAADVFVKKNGVYAKQTFSFANQRWSLVTTPRDTVVSHFSLLQAGILAFGVTFSLLLASYIFLKRARERDLLVINESLENLVEERTASLANANVQLKNEIDSVKLLTAELEVAREHADSANHAKSIFLANMSHEIRTPLNSVIGYTQLLLEDKSVNPTVKNKLETILIAGQRLLRLINDILDISKIESGKIQLKYSSFHLKEELLETIALFQDKAAKKDLQLASVIHLPSDLTVITDKTKLSQIVSNLLSNAVKYTDEGGIHCSAYMDESALVILVKDTGPGLSPEMQAHLFMPFVQGLEGLNKGGTGLGLSLSREFAHALGGELVLENLPVGGLIAKLTLPLVNLQVQQVSQSAGIQSPLLLQQNMQLKPQTSCHALVVDDDVQSLDILNALLTACGCNTYVAKHGLEALDQLANHPIDIIFSDIRMPEMDGVTMIQQIRKDAKWSDIPAIAVTASSLLAEHEFFIRQGYNEFVGKPYEFKTILALLLKYQSDKFELVDHAATNPLQNDPLTNVQLAQLQLLLQAAVSEEYSSISKQMKDIRIKFEGHSFLAEIEKAYNALDFALIKTLVNDVITQSTKMDN</sequence>
<dbReference type="Gene3D" id="1.10.287.130">
    <property type="match status" value="1"/>
</dbReference>
<dbReference type="CDD" id="cd00075">
    <property type="entry name" value="HATPase"/>
    <property type="match status" value="1"/>
</dbReference>
<feature type="modified residue" description="4-aspartylphosphate" evidence="11">
    <location>
        <position position="882"/>
    </location>
</feature>
<evidence type="ECO:0000256" key="2">
    <source>
        <dbReference type="ARBA" id="ARBA00004651"/>
    </source>
</evidence>
<proteinExistence type="predicted"/>
<feature type="transmembrane region" description="Helical" evidence="12">
    <location>
        <begin position="198"/>
        <end position="220"/>
    </location>
</feature>
<organism evidence="16 17">
    <name type="scientific">Leeia speluncae</name>
    <dbReference type="NCBI Taxonomy" id="2884804"/>
    <lineage>
        <taxon>Bacteria</taxon>
        <taxon>Pseudomonadati</taxon>
        <taxon>Pseudomonadota</taxon>
        <taxon>Betaproteobacteria</taxon>
        <taxon>Neisseriales</taxon>
        <taxon>Leeiaceae</taxon>
        <taxon>Leeia</taxon>
    </lineage>
</organism>
<dbReference type="Gene3D" id="3.30.565.10">
    <property type="entry name" value="Histidine kinase-like ATPase, C-terminal domain"/>
    <property type="match status" value="1"/>
</dbReference>
<dbReference type="InterPro" id="IPR006189">
    <property type="entry name" value="CHASE_dom"/>
</dbReference>
<dbReference type="InterPro" id="IPR011006">
    <property type="entry name" value="CheY-like_superfamily"/>
</dbReference>
<dbReference type="InterPro" id="IPR003661">
    <property type="entry name" value="HisK_dim/P_dom"/>
</dbReference>
<feature type="transmembrane region" description="Helical" evidence="12">
    <location>
        <begin position="50"/>
        <end position="74"/>
    </location>
</feature>
<keyword evidence="5 11" id="KW-0597">Phosphoprotein</keyword>
<evidence type="ECO:0000256" key="9">
    <source>
        <dbReference type="ARBA" id="ARBA00022989"/>
    </source>
</evidence>